<dbReference type="EMBL" id="UINC01031011">
    <property type="protein sequence ID" value="SVB16361.1"/>
    <property type="molecule type" value="Genomic_DNA"/>
</dbReference>
<protein>
    <recommendedName>
        <fullName evidence="3">PAAR motif protein</fullName>
    </recommendedName>
</protein>
<sequence>MPGVVRINKDVHVGHASPTPNPFHQTAYATGSPDVFTNKEKTVRIGDTTACGDPAAVGSPNVLVNNIPVHRKNDATGGHASWVPNAAKTSSTDVFANGKG</sequence>
<evidence type="ECO:0000313" key="2">
    <source>
        <dbReference type="EMBL" id="SVB16361.1"/>
    </source>
</evidence>
<evidence type="ECO:0008006" key="3">
    <source>
        <dbReference type="Google" id="ProtNLM"/>
    </source>
</evidence>
<organism evidence="2">
    <name type="scientific">marine metagenome</name>
    <dbReference type="NCBI Taxonomy" id="408172"/>
    <lineage>
        <taxon>unclassified sequences</taxon>
        <taxon>metagenomes</taxon>
        <taxon>ecological metagenomes</taxon>
    </lineage>
</organism>
<dbReference type="AlphaFoldDB" id="A0A382BS77"/>
<proteinExistence type="predicted"/>
<evidence type="ECO:0000256" key="1">
    <source>
        <dbReference type="SAM" id="MobiDB-lite"/>
    </source>
</evidence>
<accession>A0A382BS77</accession>
<reference evidence="2" key="1">
    <citation type="submission" date="2018-05" db="EMBL/GenBank/DDBJ databases">
        <authorList>
            <person name="Lanie J.A."/>
            <person name="Ng W.-L."/>
            <person name="Kazmierczak K.M."/>
            <person name="Andrzejewski T.M."/>
            <person name="Davidsen T.M."/>
            <person name="Wayne K.J."/>
            <person name="Tettelin H."/>
            <person name="Glass J.I."/>
            <person name="Rusch D."/>
            <person name="Podicherti R."/>
            <person name="Tsui H.-C.T."/>
            <person name="Winkler M.E."/>
        </authorList>
    </citation>
    <scope>NUCLEOTIDE SEQUENCE</scope>
</reference>
<gene>
    <name evidence="2" type="ORF">METZ01_LOCUS169215</name>
</gene>
<name>A0A382BS77_9ZZZZ</name>
<dbReference type="Gene3D" id="2.60.200.60">
    <property type="match status" value="1"/>
</dbReference>
<feature type="region of interest" description="Disordered" evidence="1">
    <location>
        <begin position="1"/>
        <end position="31"/>
    </location>
</feature>